<dbReference type="Proteomes" id="UP001161247">
    <property type="component" value="Chromosome 3"/>
</dbReference>
<proteinExistence type="predicted"/>
<organism evidence="1 2">
    <name type="scientific">Oldenlandia corymbosa var. corymbosa</name>
    <dbReference type="NCBI Taxonomy" id="529605"/>
    <lineage>
        <taxon>Eukaryota</taxon>
        <taxon>Viridiplantae</taxon>
        <taxon>Streptophyta</taxon>
        <taxon>Embryophyta</taxon>
        <taxon>Tracheophyta</taxon>
        <taxon>Spermatophyta</taxon>
        <taxon>Magnoliopsida</taxon>
        <taxon>eudicotyledons</taxon>
        <taxon>Gunneridae</taxon>
        <taxon>Pentapetalae</taxon>
        <taxon>asterids</taxon>
        <taxon>lamiids</taxon>
        <taxon>Gentianales</taxon>
        <taxon>Rubiaceae</taxon>
        <taxon>Rubioideae</taxon>
        <taxon>Spermacoceae</taxon>
        <taxon>Hedyotis-Oldenlandia complex</taxon>
        <taxon>Oldenlandia</taxon>
    </lineage>
</organism>
<sequence length="386" mass="43156">MDPGSSRQPDTDDNRRRPPALREILAQIAAQRSKSTPCLHPPARDWKERAASITSNVPWRPVPYSVWSKYPPPPPEHWPRWPGGIVRCPHSHYYPHLVNGGKVMKVPDPRLAPPRSKPYEYDVSYYPEEKGNTALALAVPQGVLVAITHHSQAPPQPIISLGPTGGKEVMMVTISGGEARNCTQLLRLLEDRCCRLVQLGELMCFDMVIKEMTNILSTRPEVGLIAGWDRDAMAPAVYHVDGMQGLIKGEILATGSGFRDLYAFLDWETRISGKKNFPDSPSWLDNVLEDPSQKYSSWSCWSLREASKMALKGICRVANTTRNGPDLVTMFCVGRNRSFSTVDRDVRVEEVLRSCGMSICVHGKPIYTDEEVRRMQEPSSVAGCSY</sequence>
<keyword evidence="2" id="KW-1185">Reference proteome</keyword>
<name>A0AAV1D0J6_OLDCO</name>
<accession>A0AAV1D0J6</accession>
<dbReference type="AlphaFoldDB" id="A0AAV1D0J6"/>
<dbReference type="Gene3D" id="3.60.20.10">
    <property type="entry name" value="Glutamine Phosphoribosylpyrophosphate, subunit 1, domain 1"/>
    <property type="match status" value="1"/>
</dbReference>
<evidence type="ECO:0000313" key="1">
    <source>
        <dbReference type="EMBL" id="CAI9100167.1"/>
    </source>
</evidence>
<dbReference type="EMBL" id="OX459120">
    <property type="protein sequence ID" value="CAI9100167.1"/>
    <property type="molecule type" value="Genomic_DNA"/>
</dbReference>
<evidence type="ECO:0000313" key="2">
    <source>
        <dbReference type="Proteomes" id="UP001161247"/>
    </source>
</evidence>
<reference evidence="1" key="1">
    <citation type="submission" date="2023-03" db="EMBL/GenBank/DDBJ databases">
        <authorList>
            <person name="Julca I."/>
        </authorList>
    </citation>
    <scope>NUCLEOTIDE SEQUENCE</scope>
</reference>
<gene>
    <name evidence="1" type="ORF">OLC1_LOCUS10067</name>
</gene>
<dbReference type="SUPFAM" id="SSF56235">
    <property type="entry name" value="N-terminal nucleophile aminohydrolases (Ntn hydrolases)"/>
    <property type="match status" value="1"/>
</dbReference>
<protein>
    <submittedName>
        <fullName evidence="1">OLC1v1037107C1</fullName>
    </submittedName>
</protein>
<dbReference type="InterPro" id="IPR029055">
    <property type="entry name" value="Ntn_hydrolases_N"/>
</dbReference>